<proteinExistence type="predicted"/>
<evidence type="ECO:0000313" key="1">
    <source>
        <dbReference type="EMBL" id="KAK0479128.1"/>
    </source>
</evidence>
<protein>
    <submittedName>
        <fullName evidence="1">Uncharacterized protein</fullName>
    </submittedName>
</protein>
<comment type="caution">
    <text evidence="1">The sequence shown here is derived from an EMBL/GenBank/DDBJ whole genome shotgun (WGS) entry which is preliminary data.</text>
</comment>
<dbReference type="Proteomes" id="UP001175227">
    <property type="component" value="Unassembled WGS sequence"/>
</dbReference>
<name>A0AA39UAD7_9AGAR</name>
<evidence type="ECO:0000313" key="2">
    <source>
        <dbReference type="Proteomes" id="UP001175227"/>
    </source>
</evidence>
<sequence>MMLLLVGRQGEAIMEPEVRRRFDEQLPHLREIREKDFVLELVSEVQKTPAFHVPSAHPSHRYRIQAYTQYPTYIHPNLVLGHGIKVCWVLRALEQDRPRKGRYDVFERSGETLRAYVDSEKDEQRRAFSCPISGSIHVITREGCISNTTLRSGCCLQRILSHQHEYHRRRPVLLSCRRDFPSHANFEACEGSTSEEPSPRQMIV</sequence>
<reference evidence="1" key="1">
    <citation type="submission" date="2023-06" db="EMBL/GenBank/DDBJ databases">
        <authorList>
            <consortium name="Lawrence Berkeley National Laboratory"/>
            <person name="Ahrendt S."/>
            <person name="Sahu N."/>
            <person name="Indic B."/>
            <person name="Wong-Bajracharya J."/>
            <person name="Merenyi Z."/>
            <person name="Ke H.-M."/>
            <person name="Monk M."/>
            <person name="Kocsube S."/>
            <person name="Drula E."/>
            <person name="Lipzen A."/>
            <person name="Balint B."/>
            <person name="Henrissat B."/>
            <person name="Andreopoulos B."/>
            <person name="Martin F.M."/>
            <person name="Harder C.B."/>
            <person name="Rigling D."/>
            <person name="Ford K.L."/>
            <person name="Foster G.D."/>
            <person name="Pangilinan J."/>
            <person name="Papanicolaou A."/>
            <person name="Barry K."/>
            <person name="LaButti K."/>
            <person name="Viragh M."/>
            <person name="Koriabine M."/>
            <person name="Yan M."/>
            <person name="Riley R."/>
            <person name="Champramary S."/>
            <person name="Plett K.L."/>
            <person name="Tsai I.J."/>
            <person name="Slot J."/>
            <person name="Sipos G."/>
            <person name="Plett J."/>
            <person name="Nagy L.G."/>
            <person name="Grigoriev I.V."/>
        </authorList>
    </citation>
    <scope>NUCLEOTIDE SEQUENCE</scope>
    <source>
        <strain evidence="1">ICMP 16352</strain>
    </source>
</reference>
<organism evidence="1 2">
    <name type="scientific">Armillaria novae-zelandiae</name>
    <dbReference type="NCBI Taxonomy" id="153914"/>
    <lineage>
        <taxon>Eukaryota</taxon>
        <taxon>Fungi</taxon>
        <taxon>Dikarya</taxon>
        <taxon>Basidiomycota</taxon>
        <taxon>Agaricomycotina</taxon>
        <taxon>Agaricomycetes</taxon>
        <taxon>Agaricomycetidae</taxon>
        <taxon>Agaricales</taxon>
        <taxon>Marasmiineae</taxon>
        <taxon>Physalacriaceae</taxon>
        <taxon>Armillaria</taxon>
    </lineage>
</organism>
<dbReference type="AlphaFoldDB" id="A0AA39UAD7"/>
<accession>A0AA39UAD7</accession>
<gene>
    <name evidence="1" type="ORF">IW261DRAFT_1479251</name>
</gene>
<keyword evidence="2" id="KW-1185">Reference proteome</keyword>
<dbReference type="EMBL" id="JAUEPR010000012">
    <property type="protein sequence ID" value="KAK0479128.1"/>
    <property type="molecule type" value="Genomic_DNA"/>
</dbReference>